<dbReference type="PROSITE" id="PS00622">
    <property type="entry name" value="HTH_LUXR_1"/>
    <property type="match status" value="1"/>
</dbReference>
<evidence type="ECO:0000259" key="4">
    <source>
        <dbReference type="PROSITE" id="PS50043"/>
    </source>
</evidence>
<evidence type="ECO:0000259" key="5">
    <source>
        <dbReference type="PROSITE" id="PS50110"/>
    </source>
</evidence>
<dbReference type="InterPro" id="IPR011006">
    <property type="entry name" value="CheY-like_superfamily"/>
</dbReference>
<dbReference type="PANTHER" id="PTHR45566:SF2">
    <property type="entry name" value="NARL SUBFAMILY"/>
    <property type="match status" value="1"/>
</dbReference>
<dbReference type="InterPro" id="IPR000792">
    <property type="entry name" value="Tscrpt_reg_LuxR_C"/>
</dbReference>
<dbReference type="SUPFAM" id="SSF46894">
    <property type="entry name" value="C-terminal effector domain of the bipartite response regulators"/>
    <property type="match status" value="1"/>
</dbReference>
<organism evidence="6 7">
    <name type="scientific">Algoriphagus marincola HL-49</name>
    <dbReference type="NCBI Taxonomy" id="1305737"/>
    <lineage>
        <taxon>Bacteria</taxon>
        <taxon>Pseudomonadati</taxon>
        <taxon>Bacteroidota</taxon>
        <taxon>Cytophagia</taxon>
        <taxon>Cytophagales</taxon>
        <taxon>Cyclobacteriaceae</taxon>
        <taxon>Algoriphagus</taxon>
    </lineage>
</organism>
<dbReference type="PATRIC" id="fig|1305737.6.peg.448"/>
<dbReference type="Pfam" id="PF00196">
    <property type="entry name" value="GerE"/>
    <property type="match status" value="1"/>
</dbReference>
<comment type="caution">
    <text evidence="6">The sequence shown here is derived from an EMBL/GenBank/DDBJ whole genome shotgun (WGS) entry which is preliminary data.</text>
</comment>
<dbReference type="InterPro" id="IPR051015">
    <property type="entry name" value="EvgA-like"/>
</dbReference>
<feature type="modified residue" description="4-aspartylphosphate" evidence="3">
    <location>
        <position position="57"/>
    </location>
</feature>
<dbReference type="CDD" id="cd17535">
    <property type="entry name" value="REC_NarL-like"/>
    <property type="match status" value="1"/>
</dbReference>
<reference evidence="6 7" key="1">
    <citation type="submission" date="2015-09" db="EMBL/GenBank/DDBJ databases">
        <title>Identification and resolution of microdiversity through metagenomic sequencing of parallel consortia.</title>
        <authorList>
            <person name="Nelson W.C."/>
            <person name="Romine M.F."/>
            <person name="Lindemann S.R."/>
        </authorList>
    </citation>
    <scope>NUCLEOTIDE SEQUENCE [LARGE SCALE GENOMIC DNA]</scope>
    <source>
        <strain evidence="6">HL-49</strain>
    </source>
</reference>
<dbReference type="OrthoDB" id="9797341at2"/>
<feature type="domain" description="HTH luxR-type" evidence="4">
    <location>
        <begin position="140"/>
        <end position="206"/>
    </location>
</feature>
<evidence type="ECO:0000256" key="2">
    <source>
        <dbReference type="ARBA" id="ARBA00023125"/>
    </source>
</evidence>
<dbReference type="GO" id="GO:0000160">
    <property type="term" value="P:phosphorelay signal transduction system"/>
    <property type="evidence" value="ECO:0007669"/>
    <property type="project" value="InterPro"/>
</dbReference>
<dbReference type="PANTHER" id="PTHR45566">
    <property type="entry name" value="HTH-TYPE TRANSCRIPTIONAL REGULATOR YHJB-RELATED"/>
    <property type="match status" value="1"/>
</dbReference>
<protein>
    <submittedName>
        <fullName evidence="6">Two component signal transduction system LuxR family response regulator</fullName>
    </submittedName>
</protein>
<dbReference type="Gene3D" id="3.40.50.2300">
    <property type="match status" value="1"/>
</dbReference>
<dbReference type="eggNOG" id="COG2197">
    <property type="taxonomic scope" value="Bacteria"/>
</dbReference>
<dbReference type="PROSITE" id="PS50110">
    <property type="entry name" value="RESPONSE_REGULATORY"/>
    <property type="match status" value="1"/>
</dbReference>
<dbReference type="AlphaFoldDB" id="A0A0P7XS56"/>
<keyword evidence="2" id="KW-0238">DNA-binding</keyword>
<dbReference type="PRINTS" id="PR00038">
    <property type="entry name" value="HTHLUXR"/>
</dbReference>
<dbReference type="Gene3D" id="1.10.10.10">
    <property type="entry name" value="Winged helix-like DNA-binding domain superfamily/Winged helix DNA-binding domain"/>
    <property type="match status" value="1"/>
</dbReference>
<dbReference type="SMART" id="SM00448">
    <property type="entry name" value="REC"/>
    <property type="match status" value="1"/>
</dbReference>
<dbReference type="GO" id="GO:0003677">
    <property type="term" value="F:DNA binding"/>
    <property type="evidence" value="ECO:0007669"/>
    <property type="project" value="UniProtKB-KW"/>
</dbReference>
<feature type="domain" description="Response regulatory" evidence="5">
    <location>
        <begin position="7"/>
        <end position="122"/>
    </location>
</feature>
<sequence>MHKQRHQVIIADDHPILLKGLHEFLADLGLEVIGAFHNGKDALDAIQDSQPPLAILDLEMPEMTGLEVAADCKKLGLKTRVILLTLHKELKFYQQAKELNISGYILKEFALNDLRKAVDTVLSGGEFFSEKLFEGLKKEDCLSDHSLTPSELKILRLIADGHSTKEIAEQLFISERTVDKHRSNIISKLNLEKKHNSLLIWAQNNKESLY</sequence>
<evidence type="ECO:0000313" key="7">
    <source>
        <dbReference type="Proteomes" id="UP000050421"/>
    </source>
</evidence>
<gene>
    <name evidence="6" type="ORF">HLUCCX10_00045</name>
</gene>
<dbReference type="EMBL" id="LJXT01000001">
    <property type="protein sequence ID" value="KPQ20139.1"/>
    <property type="molecule type" value="Genomic_DNA"/>
</dbReference>
<dbReference type="Pfam" id="PF00072">
    <property type="entry name" value="Response_reg"/>
    <property type="match status" value="1"/>
</dbReference>
<dbReference type="STRING" id="1305737.GCA_000526355_03420"/>
<dbReference type="InterPro" id="IPR036388">
    <property type="entry name" value="WH-like_DNA-bd_sf"/>
</dbReference>
<dbReference type="SUPFAM" id="SSF52172">
    <property type="entry name" value="CheY-like"/>
    <property type="match status" value="1"/>
</dbReference>
<dbReference type="InterPro" id="IPR016032">
    <property type="entry name" value="Sig_transdc_resp-reg_C-effctor"/>
</dbReference>
<dbReference type="Proteomes" id="UP000050421">
    <property type="component" value="Unassembled WGS sequence"/>
</dbReference>
<dbReference type="PROSITE" id="PS50043">
    <property type="entry name" value="HTH_LUXR_2"/>
    <property type="match status" value="1"/>
</dbReference>
<evidence type="ECO:0000313" key="6">
    <source>
        <dbReference type="EMBL" id="KPQ20139.1"/>
    </source>
</evidence>
<evidence type="ECO:0000256" key="3">
    <source>
        <dbReference type="PROSITE-ProRule" id="PRU00169"/>
    </source>
</evidence>
<proteinExistence type="predicted"/>
<dbReference type="InterPro" id="IPR001789">
    <property type="entry name" value="Sig_transdc_resp-reg_receiver"/>
</dbReference>
<name>A0A0P7XS56_9BACT</name>
<dbReference type="InterPro" id="IPR058245">
    <property type="entry name" value="NreC/VraR/RcsB-like_REC"/>
</dbReference>
<dbReference type="CDD" id="cd06170">
    <property type="entry name" value="LuxR_C_like"/>
    <property type="match status" value="1"/>
</dbReference>
<accession>A0A0P7XS56</accession>
<keyword evidence="1 3" id="KW-0597">Phosphoprotein</keyword>
<evidence type="ECO:0000256" key="1">
    <source>
        <dbReference type="ARBA" id="ARBA00022553"/>
    </source>
</evidence>
<dbReference type="GO" id="GO:0006355">
    <property type="term" value="P:regulation of DNA-templated transcription"/>
    <property type="evidence" value="ECO:0007669"/>
    <property type="project" value="InterPro"/>
</dbReference>
<dbReference type="SMART" id="SM00421">
    <property type="entry name" value="HTH_LUXR"/>
    <property type="match status" value="1"/>
</dbReference>